<organism evidence="1 2">
    <name type="scientific">Tegillarca granosa</name>
    <name type="common">Malaysian cockle</name>
    <name type="synonym">Anadara granosa</name>
    <dbReference type="NCBI Taxonomy" id="220873"/>
    <lineage>
        <taxon>Eukaryota</taxon>
        <taxon>Metazoa</taxon>
        <taxon>Spiralia</taxon>
        <taxon>Lophotrochozoa</taxon>
        <taxon>Mollusca</taxon>
        <taxon>Bivalvia</taxon>
        <taxon>Autobranchia</taxon>
        <taxon>Pteriomorphia</taxon>
        <taxon>Arcoida</taxon>
        <taxon>Arcoidea</taxon>
        <taxon>Arcidae</taxon>
        <taxon>Tegillarca</taxon>
    </lineage>
</organism>
<dbReference type="EMBL" id="JARBDR010000496">
    <property type="protein sequence ID" value="KAJ8311321.1"/>
    <property type="molecule type" value="Genomic_DNA"/>
</dbReference>
<comment type="caution">
    <text evidence="1">The sequence shown here is derived from an EMBL/GenBank/DDBJ whole genome shotgun (WGS) entry which is preliminary data.</text>
</comment>
<gene>
    <name evidence="1" type="ORF">KUTeg_010676</name>
</gene>
<evidence type="ECO:0000313" key="1">
    <source>
        <dbReference type="EMBL" id="KAJ8311321.1"/>
    </source>
</evidence>
<reference evidence="1 2" key="1">
    <citation type="submission" date="2022-12" db="EMBL/GenBank/DDBJ databases">
        <title>Chromosome-level genome of Tegillarca granosa.</title>
        <authorList>
            <person name="Kim J."/>
        </authorList>
    </citation>
    <scope>NUCLEOTIDE SEQUENCE [LARGE SCALE GENOMIC DNA]</scope>
    <source>
        <strain evidence="1">Teg-2019</strain>
        <tissue evidence="1">Adductor muscle</tissue>
    </source>
</reference>
<dbReference type="Proteomes" id="UP001217089">
    <property type="component" value="Unassembled WGS sequence"/>
</dbReference>
<name>A0ABQ9F544_TEGGR</name>
<sequence>MCVHDFSENYYCFEKDEIQSNYFQKNEVSLHSGPEPRPQFFTKYAQLQVAEYLRSINYECSVMHEFTDGCPCHCGNCTEPDADSRNCENKWLGSTAVVCMVRDGSRNPVSVEEENEVEMRDLITPGCVVAVYTDDEDRKY</sequence>
<accession>A0ABQ9F544</accession>
<proteinExistence type="predicted"/>
<protein>
    <submittedName>
        <fullName evidence="1">Uncharacterized protein</fullName>
    </submittedName>
</protein>
<evidence type="ECO:0000313" key="2">
    <source>
        <dbReference type="Proteomes" id="UP001217089"/>
    </source>
</evidence>
<keyword evidence="2" id="KW-1185">Reference proteome</keyword>